<reference evidence="5" key="1">
    <citation type="journal article" date="2023" name="Mol. Biol. Evol.">
        <title>Third-Generation Sequencing Reveals the Adaptive Role of the Epigenome in Three Deep-Sea Polychaetes.</title>
        <authorList>
            <person name="Perez M."/>
            <person name="Aroh O."/>
            <person name="Sun Y."/>
            <person name="Lan Y."/>
            <person name="Juniper S.K."/>
            <person name="Young C.R."/>
            <person name="Angers B."/>
            <person name="Qian P.Y."/>
        </authorList>
    </citation>
    <scope>NUCLEOTIDE SEQUENCE</scope>
    <source>
        <strain evidence="5">R07B-5</strain>
    </source>
</reference>
<dbReference type="EMBL" id="JAODUO010001110">
    <property type="protein sequence ID" value="KAK2171045.1"/>
    <property type="molecule type" value="Genomic_DNA"/>
</dbReference>
<organism evidence="5 6">
    <name type="scientific">Ridgeia piscesae</name>
    <name type="common">Tubeworm</name>
    <dbReference type="NCBI Taxonomy" id="27915"/>
    <lineage>
        <taxon>Eukaryota</taxon>
        <taxon>Metazoa</taxon>
        <taxon>Spiralia</taxon>
        <taxon>Lophotrochozoa</taxon>
        <taxon>Annelida</taxon>
        <taxon>Polychaeta</taxon>
        <taxon>Sedentaria</taxon>
        <taxon>Canalipalpata</taxon>
        <taxon>Sabellida</taxon>
        <taxon>Siboglinidae</taxon>
        <taxon>Ridgeia</taxon>
    </lineage>
</organism>
<evidence type="ECO:0000256" key="2">
    <source>
        <dbReference type="ARBA" id="ARBA00023157"/>
    </source>
</evidence>
<dbReference type="GO" id="GO:0005615">
    <property type="term" value="C:extracellular space"/>
    <property type="evidence" value="ECO:0007669"/>
    <property type="project" value="TreeGrafter"/>
</dbReference>
<dbReference type="GO" id="GO:0008289">
    <property type="term" value="F:lipid binding"/>
    <property type="evidence" value="ECO:0007669"/>
    <property type="project" value="InterPro"/>
</dbReference>
<dbReference type="InterPro" id="IPR017942">
    <property type="entry name" value="Lipid-bd_serum_glycop_N"/>
</dbReference>
<dbReference type="InterPro" id="IPR001124">
    <property type="entry name" value="Lipid-bd_serum_glycop_C"/>
</dbReference>
<feature type="chain" id="PRO_5042059222" description="Lipid-binding serum glycoprotein N-terminal domain-containing protein" evidence="3">
    <location>
        <begin position="19"/>
        <end position="399"/>
    </location>
</feature>
<dbReference type="SMART" id="SM00328">
    <property type="entry name" value="BPI1"/>
    <property type="match status" value="1"/>
</dbReference>
<dbReference type="Pfam" id="PF02886">
    <property type="entry name" value="LBP_BPI_CETP_C"/>
    <property type="match status" value="1"/>
</dbReference>
<evidence type="ECO:0000259" key="4">
    <source>
        <dbReference type="SMART" id="SM00328"/>
    </source>
</evidence>
<proteinExistence type="inferred from homology"/>
<dbReference type="AlphaFoldDB" id="A0AAD9KHU1"/>
<name>A0AAD9KHU1_RIDPI</name>
<dbReference type="SUPFAM" id="SSF55394">
    <property type="entry name" value="Bactericidal permeability-increasing protein, BPI"/>
    <property type="match status" value="2"/>
</dbReference>
<evidence type="ECO:0000313" key="6">
    <source>
        <dbReference type="Proteomes" id="UP001209878"/>
    </source>
</evidence>
<dbReference type="Gene3D" id="3.15.20.10">
    <property type="entry name" value="Bactericidal permeability-increasing protein, domain 2"/>
    <property type="match status" value="1"/>
</dbReference>
<evidence type="ECO:0000256" key="3">
    <source>
        <dbReference type="SAM" id="SignalP"/>
    </source>
</evidence>
<dbReference type="InterPro" id="IPR017943">
    <property type="entry name" value="Bactericidal_perm-incr_a/b_dom"/>
</dbReference>
<evidence type="ECO:0000313" key="5">
    <source>
        <dbReference type="EMBL" id="KAK2171045.1"/>
    </source>
</evidence>
<sequence>MAVLVVLLLAVILSVCGASTVPGVKIRFSRRGLDFVSNAAQDVLLTELTNGSIVDQHFKSGKSKYDITGVQITSFKKPSAVTTVAPGRGITWTLSGGAISMKGNWYYKYHQNWLFQISYAGTFDISATGFEISLSIILGMDNAGQPTVQTTGCSSDVRTLTVHLHGDHAKFFEVFDQQVAQRMKTQLKTKLCEAAQKAIRKNGAKRMKRLNLQVNFAKWLVMDDRLVQAPKFTSSYFESFHKGEVFGHNYIEAPFQPQPLRDEPIGGARMMTIWISEYVLNTLGYVVQTHDLIQFKLSNKELAKKGKPNLLDTTCTGNVCIGSFLPGISKRFPNSSVSVHLASTGETDRPRFTMLPGKLQLLLVGMAYFSVKTPNGTEVHLEKARIVRSLSVTISQDLR</sequence>
<accession>A0AAD9KHU1</accession>
<keyword evidence="2" id="KW-1015">Disulfide bond</keyword>
<evidence type="ECO:0000256" key="1">
    <source>
        <dbReference type="ARBA" id="ARBA00007292"/>
    </source>
</evidence>
<dbReference type="Pfam" id="PF01273">
    <property type="entry name" value="LBP_BPI_CETP"/>
    <property type="match status" value="1"/>
</dbReference>
<keyword evidence="3" id="KW-0732">Signal</keyword>
<dbReference type="PANTHER" id="PTHR10504:SF131">
    <property type="entry name" value="BPI2 DOMAIN-CONTAINING PROTEIN"/>
    <property type="match status" value="1"/>
</dbReference>
<feature type="signal peptide" evidence="3">
    <location>
        <begin position="1"/>
        <end position="18"/>
    </location>
</feature>
<dbReference type="Proteomes" id="UP001209878">
    <property type="component" value="Unassembled WGS sequence"/>
</dbReference>
<dbReference type="Gene3D" id="3.15.10.10">
    <property type="entry name" value="Bactericidal permeability-increasing protein, domain 1"/>
    <property type="match status" value="1"/>
</dbReference>
<protein>
    <recommendedName>
        <fullName evidence="4">Lipid-binding serum glycoprotein N-terminal domain-containing protein</fullName>
    </recommendedName>
</protein>
<gene>
    <name evidence="5" type="ORF">NP493_1111g00004</name>
</gene>
<keyword evidence="6" id="KW-1185">Reference proteome</keyword>
<comment type="similarity">
    <text evidence="1">Belongs to the BPI/LBP/Plunc superfamily. BPI/LBP family.</text>
</comment>
<dbReference type="PANTHER" id="PTHR10504">
    <property type="entry name" value="BACTERICIDAL PERMEABILITY-INCREASING BPI PROTEIN-RELATED"/>
    <property type="match status" value="1"/>
</dbReference>
<comment type="caution">
    <text evidence="5">The sequence shown here is derived from an EMBL/GenBank/DDBJ whole genome shotgun (WGS) entry which is preliminary data.</text>
</comment>
<dbReference type="InterPro" id="IPR032942">
    <property type="entry name" value="BPI/LBP/Plunc"/>
</dbReference>
<feature type="domain" description="Lipid-binding serum glycoprotein N-terminal" evidence="4">
    <location>
        <begin position="27"/>
        <end position="250"/>
    </location>
</feature>